<keyword evidence="2" id="KW-1185">Reference proteome</keyword>
<sequence length="164" mass="18323">MYRSRAPYRCGLFKMIYSYCEAGFGYTQGYKSGYDHVFRSVKGLHCTWLVPRTRVSFDDVDVLDSGEWIHLKRGIDRGGYGPIGLRGHHIMLSGGLCSCVLIRLDFQTALETLISFFRCIFCVYTFGIAPGLGSRYFGTYSLLPRGTQIPYSTAVDLVAGLGLS</sequence>
<comment type="caution">
    <text evidence="1">The sequence shown here is derived from an EMBL/GenBank/DDBJ whole genome shotgun (WGS) entry which is preliminary data.</text>
</comment>
<proteinExistence type="predicted"/>
<name>A0ACC0B6E8_CATRO</name>
<evidence type="ECO:0000313" key="2">
    <source>
        <dbReference type="Proteomes" id="UP001060085"/>
    </source>
</evidence>
<dbReference type="Proteomes" id="UP001060085">
    <property type="component" value="Linkage Group LG04"/>
</dbReference>
<evidence type="ECO:0000313" key="1">
    <source>
        <dbReference type="EMBL" id="KAI5668215.1"/>
    </source>
</evidence>
<dbReference type="EMBL" id="CM044704">
    <property type="protein sequence ID" value="KAI5668215.1"/>
    <property type="molecule type" value="Genomic_DNA"/>
</dbReference>
<gene>
    <name evidence="1" type="ORF">M9H77_18068</name>
</gene>
<accession>A0ACC0B6E8</accession>
<protein>
    <submittedName>
        <fullName evidence="1">Uncharacterized protein</fullName>
    </submittedName>
</protein>
<organism evidence="1 2">
    <name type="scientific">Catharanthus roseus</name>
    <name type="common">Madagascar periwinkle</name>
    <name type="synonym">Vinca rosea</name>
    <dbReference type="NCBI Taxonomy" id="4058"/>
    <lineage>
        <taxon>Eukaryota</taxon>
        <taxon>Viridiplantae</taxon>
        <taxon>Streptophyta</taxon>
        <taxon>Embryophyta</taxon>
        <taxon>Tracheophyta</taxon>
        <taxon>Spermatophyta</taxon>
        <taxon>Magnoliopsida</taxon>
        <taxon>eudicotyledons</taxon>
        <taxon>Gunneridae</taxon>
        <taxon>Pentapetalae</taxon>
        <taxon>asterids</taxon>
        <taxon>lamiids</taxon>
        <taxon>Gentianales</taxon>
        <taxon>Apocynaceae</taxon>
        <taxon>Rauvolfioideae</taxon>
        <taxon>Vinceae</taxon>
        <taxon>Catharanthinae</taxon>
        <taxon>Catharanthus</taxon>
    </lineage>
</organism>
<reference evidence="2" key="1">
    <citation type="journal article" date="2023" name="Nat. Plants">
        <title>Single-cell RNA sequencing provides a high-resolution roadmap for understanding the multicellular compartmentation of specialized metabolism.</title>
        <authorList>
            <person name="Sun S."/>
            <person name="Shen X."/>
            <person name="Li Y."/>
            <person name="Li Y."/>
            <person name="Wang S."/>
            <person name="Li R."/>
            <person name="Zhang H."/>
            <person name="Shen G."/>
            <person name="Guo B."/>
            <person name="Wei J."/>
            <person name="Xu J."/>
            <person name="St-Pierre B."/>
            <person name="Chen S."/>
            <person name="Sun C."/>
        </authorList>
    </citation>
    <scope>NUCLEOTIDE SEQUENCE [LARGE SCALE GENOMIC DNA]</scope>
</reference>